<dbReference type="EMBL" id="AECZ01000034">
    <property type="protein sequence ID" value="EFL49741.1"/>
    <property type="molecule type" value="Genomic_DNA"/>
</dbReference>
<dbReference type="RefSeq" id="WP_005996117.1">
    <property type="nucleotide sequence ID" value="NZ_AECZ01000034.1"/>
</dbReference>
<dbReference type="OrthoDB" id="9807925at2"/>
<dbReference type="Proteomes" id="UP000006250">
    <property type="component" value="Unassembled WGS sequence"/>
</dbReference>
<dbReference type="AlphaFoldDB" id="E1K0X6"/>
<keyword evidence="2" id="KW-1185">Reference proteome</keyword>
<dbReference type="InterPro" id="IPR027396">
    <property type="entry name" value="DsrEFH-like"/>
</dbReference>
<comment type="caution">
    <text evidence="1">The sequence shown here is derived from an EMBL/GenBank/DDBJ whole genome shotgun (WGS) entry which is preliminary data.</text>
</comment>
<name>E1K0X6_SOLFR</name>
<evidence type="ECO:0000313" key="2">
    <source>
        <dbReference type="Proteomes" id="UP000006250"/>
    </source>
</evidence>
<dbReference type="SUPFAM" id="SSF75169">
    <property type="entry name" value="DsrEFH-like"/>
    <property type="match status" value="1"/>
</dbReference>
<gene>
    <name evidence="1" type="ORF">DesfrDRAFT_3526</name>
</gene>
<organism evidence="1 2">
    <name type="scientific">Solidesulfovibrio fructosivorans JJ]</name>
    <dbReference type="NCBI Taxonomy" id="596151"/>
    <lineage>
        <taxon>Bacteria</taxon>
        <taxon>Pseudomonadati</taxon>
        <taxon>Thermodesulfobacteriota</taxon>
        <taxon>Desulfovibrionia</taxon>
        <taxon>Desulfovibrionales</taxon>
        <taxon>Desulfovibrionaceae</taxon>
        <taxon>Solidesulfovibrio</taxon>
    </lineage>
</organism>
<sequence length="115" mass="12670">MKKVALFAFRGDLSCFIHVLLNAIDFREKDYEVQVILEGEATKLVAELAKKDNPMHAIFEKTKALGLIAGVCRACSHQLGSQEAAVAEGFALLDDMHGHPGMARYMNDGFTVLIF</sequence>
<reference evidence="1 2" key="1">
    <citation type="submission" date="2010-08" db="EMBL/GenBank/DDBJ databases">
        <title>The draft genome of Desulfovibrio fructosovorans JJ.</title>
        <authorList>
            <consortium name="US DOE Joint Genome Institute (JGI-PGF)"/>
            <person name="Lucas S."/>
            <person name="Copeland A."/>
            <person name="Lapidus A."/>
            <person name="Cheng J.-F."/>
            <person name="Bruce D."/>
            <person name="Goodwin L."/>
            <person name="Pitluck S."/>
            <person name="Land M.L."/>
            <person name="Hauser L."/>
            <person name="Chang Y.-J."/>
            <person name="Jeffries C."/>
            <person name="Wall J.D."/>
            <person name="Stahl D.A."/>
            <person name="Arkin A.P."/>
            <person name="Dehal P."/>
            <person name="Stolyar S.M."/>
            <person name="Hazen T.C."/>
            <person name="Woyke T.J."/>
        </authorList>
    </citation>
    <scope>NUCLEOTIDE SEQUENCE [LARGE SCALE GENOMIC DNA]</scope>
    <source>
        <strain evidence="1 2">JJ</strain>
    </source>
</reference>
<dbReference type="eggNOG" id="COG3370">
    <property type="taxonomic scope" value="Bacteria"/>
</dbReference>
<accession>E1K0X6</accession>
<evidence type="ECO:0000313" key="1">
    <source>
        <dbReference type="EMBL" id="EFL49741.1"/>
    </source>
</evidence>
<protein>
    <submittedName>
        <fullName evidence="1">Putative cytoplasmic protein</fullName>
    </submittedName>
</protein>
<proteinExistence type="predicted"/>
<dbReference type="STRING" id="596151.DesfrDRAFT_3526"/>